<evidence type="ECO:0000256" key="2">
    <source>
        <dbReference type="PROSITE-ProRule" id="PRU00168"/>
    </source>
</evidence>
<feature type="compositionally biased region" description="Polar residues" evidence="3">
    <location>
        <begin position="65"/>
        <end position="90"/>
    </location>
</feature>
<dbReference type="GO" id="GO:0007265">
    <property type="term" value="P:Ras protein signal transduction"/>
    <property type="evidence" value="ECO:0007669"/>
    <property type="project" value="TreeGrafter"/>
</dbReference>
<sequence>MKDEVTGRKGSVQPRMSDAALSFYLHVDDSRLESKFAVAAEPAWIIKQNMLPSRFQQYSALNSSLDASGSEASTGSLSAMGDNQQGSTILSNDSSGDVSCSSEMALVTEDPPENDPDHVRTGRSGHSMSRNMSAVRGLFQLTNSSDSSSERSSTSESSSSDDSTSSREVTYEKIPITISSPNSKTAADFGKAFAAAANSSKALTRSESSRTLQRMDVLDIPPDVIAEQLTLMDFSLYREITGDELYSCGWADQKYKHAKAPNVMNFIERFNQTAYWVSVEILERQNPEMRAKVICHLLKTCRHLKTLQNLNSEAALVSALRNAAIYRLYKTWALVPTKEKDYLSRRSEFLLEKGQFRVFLEGAAPPCVPFLGPFLTELITVEEAYRDADGSNCASVESRKRKMDDVLHG</sequence>
<dbReference type="PROSITE" id="PS50009">
    <property type="entry name" value="RASGEF_CAT"/>
    <property type="match status" value="1"/>
</dbReference>
<feature type="domain" description="Ras-GEF" evidence="4">
    <location>
        <begin position="221"/>
        <end position="409"/>
    </location>
</feature>
<evidence type="ECO:0000256" key="1">
    <source>
        <dbReference type="ARBA" id="ARBA00022658"/>
    </source>
</evidence>
<dbReference type="SMART" id="SM00147">
    <property type="entry name" value="RasGEF"/>
    <property type="match status" value="1"/>
</dbReference>
<gene>
    <name evidence="5" type="ORF">NMOB1V02_LOCUS3738</name>
</gene>
<dbReference type="EMBL" id="CAJPEX010000513">
    <property type="protein sequence ID" value="CAG0916107.1"/>
    <property type="molecule type" value="Genomic_DNA"/>
</dbReference>
<dbReference type="Pfam" id="PF00617">
    <property type="entry name" value="RasGEF"/>
    <property type="match status" value="1"/>
</dbReference>
<feature type="region of interest" description="Disordered" evidence="3">
    <location>
        <begin position="65"/>
        <end position="129"/>
    </location>
</feature>
<dbReference type="OrthoDB" id="6377277at2759"/>
<dbReference type="GO" id="GO:0005085">
    <property type="term" value="F:guanyl-nucleotide exchange factor activity"/>
    <property type="evidence" value="ECO:0007669"/>
    <property type="project" value="UniProtKB-KW"/>
</dbReference>
<feature type="non-terminal residue" evidence="5">
    <location>
        <position position="409"/>
    </location>
</feature>
<feature type="compositionally biased region" description="Low complexity" evidence="3">
    <location>
        <begin position="91"/>
        <end position="102"/>
    </location>
</feature>
<dbReference type="AlphaFoldDB" id="A0A7R9BL33"/>
<dbReference type="SUPFAM" id="SSF48366">
    <property type="entry name" value="Ras GEF"/>
    <property type="match status" value="1"/>
</dbReference>
<dbReference type="InterPro" id="IPR008937">
    <property type="entry name" value="Ras-like_GEF"/>
</dbReference>
<dbReference type="PANTHER" id="PTHR23113:SF368">
    <property type="entry name" value="CELL DIVISION CONTROL PROTEIN 25"/>
    <property type="match status" value="1"/>
</dbReference>
<name>A0A7R9BL33_9CRUS</name>
<dbReference type="InterPro" id="IPR023578">
    <property type="entry name" value="Ras_GEF_dom_sf"/>
</dbReference>
<dbReference type="PANTHER" id="PTHR23113">
    <property type="entry name" value="GUANINE NUCLEOTIDE EXCHANGE FACTOR"/>
    <property type="match status" value="1"/>
</dbReference>
<evidence type="ECO:0000313" key="6">
    <source>
        <dbReference type="Proteomes" id="UP000678499"/>
    </source>
</evidence>
<reference evidence="5" key="1">
    <citation type="submission" date="2020-11" db="EMBL/GenBank/DDBJ databases">
        <authorList>
            <person name="Tran Van P."/>
        </authorList>
    </citation>
    <scope>NUCLEOTIDE SEQUENCE</scope>
</reference>
<dbReference type="Proteomes" id="UP000678499">
    <property type="component" value="Unassembled WGS sequence"/>
</dbReference>
<keyword evidence="1 2" id="KW-0344">Guanine-nucleotide releasing factor</keyword>
<dbReference type="GO" id="GO:0005886">
    <property type="term" value="C:plasma membrane"/>
    <property type="evidence" value="ECO:0007669"/>
    <property type="project" value="TreeGrafter"/>
</dbReference>
<dbReference type="CDD" id="cd00155">
    <property type="entry name" value="RasGEF"/>
    <property type="match status" value="1"/>
</dbReference>
<dbReference type="InterPro" id="IPR001895">
    <property type="entry name" value="RASGEF_cat_dom"/>
</dbReference>
<evidence type="ECO:0000256" key="3">
    <source>
        <dbReference type="SAM" id="MobiDB-lite"/>
    </source>
</evidence>
<feature type="region of interest" description="Disordered" evidence="3">
    <location>
        <begin position="142"/>
        <end position="176"/>
    </location>
</feature>
<evidence type="ECO:0000313" key="5">
    <source>
        <dbReference type="EMBL" id="CAD7275955.1"/>
    </source>
</evidence>
<dbReference type="Gene3D" id="1.10.840.10">
    <property type="entry name" value="Ras guanine-nucleotide exchange factors catalytic domain"/>
    <property type="match status" value="1"/>
</dbReference>
<organism evidence="5">
    <name type="scientific">Notodromas monacha</name>
    <dbReference type="NCBI Taxonomy" id="399045"/>
    <lineage>
        <taxon>Eukaryota</taxon>
        <taxon>Metazoa</taxon>
        <taxon>Ecdysozoa</taxon>
        <taxon>Arthropoda</taxon>
        <taxon>Crustacea</taxon>
        <taxon>Oligostraca</taxon>
        <taxon>Ostracoda</taxon>
        <taxon>Podocopa</taxon>
        <taxon>Podocopida</taxon>
        <taxon>Cypridocopina</taxon>
        <taxon>Cypridoidea</taxon>
        <taxon>Cyprididae</taxon>
        <taxon>Notodromas</taxon>
    </lineage>
</organism>
<dbReference type="InterPro" id="IPR036964">
    <property type="entry name" value="RASGEF_cat_dom_sf"/>
</dbReference>
<proteinExistence type="predicted"/>
<protein>
    <recommendedName>
        <fullName evidence="4">Ras-GEF domain-containing protein</fullName>
    </recommendedName>
</protein>
<feature type="compositionally biased region" description="Low complexity" evidence="3">
    <location>
        <begin position="144"/>
        <end position="168"/>
    </location>
</feature>
<dbReference type="EMBL" id="OA882550">
    <property type="protein sequence ID" value="CAD7275955.1"/>
    <property type="molecule type" value="Genomic_DNA"/>
</dbReference>
<evidence type="ECO:0000259" key="4">
    <source>
        <dbReference type="PROSITE" id="PS50009"/>
    </source>
</evidence>
<keyword evidence="6" id="KW-1185">Reference proteome</keyword>
<accession>A0A7R9BL33</accession>